<feature type="region of interest" description="Disordered" evidence="1">
    <location>
        <begin position="61"/>
        <end position="126"/>
    </location>
</feature>
<dbReference type="SUPFAM" id="SSF101908">
    <property type="entry name" value="Putative isomerase YbhE"/>
    <property type="match status" value="1"/>
</dbReference>
<name>A0ABQ7GFR7_DUNSA</name>
<feature type="region of interest" description="Disordered" evidence="1">
    <location>
        <begin position="448"/>
        <end position="519"/>
    </location>
</feature>
<reference evidence="2" key="1">
    <citation type="submission" date="2017-08" db="EMBL/GenBank/DDBJ databases">
        <authorList>
            <person name="Polle J.E."/>
            <person name="Barry K."/>
            <person name="Cushman J."/>
            <person name="Schmutz J."/>
            <person name="Tran D."/>
            <person name="Hathwaick L.T."/>
            <person name="Yim W.C."/>
            <person name="Jenkins J."/>
            <person name="Mckie-Krisberg Z.M."/>
            <person name="Prochnik S."/>
            <person name="Lindquist E."/>
            <person name="Dockter R.B."/>
            <person name="Adam C."/>
            <person name="Molina H."/>
            <person name="Bunkerborg J."/>
            <person name="Jin E."/>
            <person name="Buchheim M."/>
            <person name="Magnuson J."/>
        </authorList>
    </citation>
    <scope>NUCLEOTIDE SEQUENCE</scope>
    <source>
        <strain evidence="2">CCAP 19/18</strain>
    </source>
</reference>
<dbReference type="SUPFAM" id="SSF51004">
    <property type="entry name" value="C-terminal (heme d1) domain of cytochrome cd1-nitrite reductase"/>
    <property type="match status" value="1"/>
</dbReference>
<dbReference type="Proteomes" id="UP000815325">
    <property type="component" value="Unassembled WGS sequence"/>
</dbReference>
<organism evidence="2 3">
    <name type="scientific">Dunaliella salina</name>
    <name type="common">Green alga</name>
    <name type="synonym">Protococcus salinus</name>
    <dbReference type="NCBI Taxonomy" id="3046"/>
    <lineage>
        <taxon>Eukaryota</taxon>
        <taxon>Viridiplantae</taxon>
        <taxon>Chlorophyta</taxon>
        <taxon>core chlorophytes</taxon>
        <taxon>Chlorophyceae</taxon>
        <taxon>CS clade</taxon>
        <taxon>Chlamydomonadales</taxon>
        <taxon>Dunaliellaceae</taxon>
        <taxon>Dunaliella</taxon>
    </lineage>
</organism>
<dbReference type="InterPro" id="IPR011048">
    <property type="entry name" value="Haem_d1_sf"/>
</dbReference>
<sequence>MHMRQASLLHSMKESRVINLGQMGMQCDLPCQGMRKVFPGYCSQGPVACSLQSVHASSCTCTDTRDTSRSKLTDPTCSDSNDGEEAQANAHPGPLAFTSGLGQPSPEDGEEEVAGGSGGDRRSSDYPNLACHTAGAWLNYGARVRSHRRVNNSRAWAAAQARRDNLPAGGARFNMLPRLDDVAWDPHVPHHIAIVGAASPNVQVINVEEGRRKRMQLAPKQIPTTSCGSGLTSVKYFAQGPYNVAAAGRNNPKVLLWDQRRSPVAVAELVTPGQVPLQAPVEISADGTVLYGATGDNQLLMWDVRKGSQGSGVLHFGSTGPYHHALLGSLDLNGPLWSAQSEHLTSPQSNFFASSCLSSIPTPPPIDQVLVNPNSPSRLGLVLQNCGAAVLDLGSGKLTHSCLPPNVYHSTRLTAPSRYFWVHKRGTWDPQGHALWVPHACLPEEPQPLPQAFPNAASVSAPHHQAAATAAPHARLQSLSDMAGRSQQQRLQQQQPQLQQQQQQQPVLDAAGGAAAPQAAAERVSGSAAAEWATQPCVAAVDCREGGTQISCRGMQGCAAASTTHAGEGGAARVEQSKLCILHRPLSVHRLGAIEPPELTAALQLVSRSFSRLAADPDNMSASADVAYQRAAAMCVREAVYRPSITVPVTDWITCVSCDLNTGTLMAGSYDAELLLLNHTPSL</sequence>
<proteinExistence type="predicted"/>
<feature type="compositionally biased region" description="Low complexity" evidence="1">
    <location>
        <begin position="487"/>
        <end position="519"/>
    </location>
</feature>
<dbReference type="EMBL" id="MU069810">
    <property type="protein sequence ID" value="KAF5833447.1"/>
    <property type="molecule type" value="Genomic_DNA"/>
</dbReference>
<gene>
    <name evidence="2" type="ORF">DUNSADRAFT_10237</name>
</gene>
<evidence type="ECO:0000313" key="3">
    <source>
        <dbReference type="Proteomes" id="UP000815325"/>
    </source>
</evidence>
<evidence type="ECO:0000256" key="1">
    <source>
        <dbReference type="SAM" id="MobiDB-lite"/>
    </source>
</evidence>
<feature type="compositionally biased region" description="Low complexity" evidence="1">
    <location>
        <begin position="461"/>
        <end position="474"/>
    </location>
</feature>
<comment type="caution">
    <text evidence="2">The sequence shown here is derived from an EMBL/GenBank/DDBJ whole genome shotgun (WGS) entry which is preliminary data.</text>
</comment>
<feature type="compositionally biased region" description="Basic and acidic residues" evidence="1">
    <location>
        <begin position="63"/>
        <end position="72"/>
    </location>
</feature>
<protein>
    <submittedName>
        <fullName evidence="2">Uncharacterized protein</fullName>
    </submittedName>
</protein>
<keyword evidence="3" id="KW-1185">Reference proteome</keyword>
<evidence type="ECO:0000313" key="2">
    <source>
        <dbReference type="EMBL" id="KAF5833447.1"/>
    </source>
</evidence>
<accession>A0ABQ7GFR7</accession>
<dbReference type="Gene3D" id="2.130.10.10">
    <property type="entry name" value="YVTN repeat-like/Quinoprotein amine dehydrogenase"/>
    <property type="match status" value="1"/>
</dbReference>
<dbReference type="InterPro" id="IPR015943">
    <property type="entry name" value="WD40/YVTN_repeat-like_dom_sf"/>
</dbReference>